<sequence>MVLSFLLLLKMMLFMFLTKIEYNKVLVFIVSSLYIIFFFSLIYFSHNKKKQSIAFSFYNIISAIMFVDVVYYQYFNGLPSVNMVKQLGQVAQVSESVKTIINPLNLLFILDIPVLCFYSSKKKKKIKRENKIYSKNIKTRIPYAIVSALAILAIVMNTSGYSSIINGQEFFTYHAKDLTSLFKGSGDVAVGESVFTEHDLQCLKEQSILEDRKYTGIGKDKNLIVIQVEALQNFAINRYYEGQELTPNLNKFIKENGSIYFDRYYQLVGIGSTSDAEFVTNNSLYPSMDEPSYIQYQDNTFYGLPWILRDKGYTAWSFHGYKKEFWNRDKSYPKQGFERYVNEEDFELGDIVALGLNDEDFFHQSMDYIKEMDEPFYAFMITLSSHNPFNMPEEYQEIQLKQEHKDTLFGNYLQAVHYADKAIGEFFNELKKEGIYGNSIIALYGDHFAISSLEDENIKIMSEYLDIDYDFDSMMNIPLIVHVPGEDINETVSTVGSQLDFLPTILNIMGIENEKGIMFGLDLLNSEDQIVAQQIHMRKGSFIDDEKMFVMSRDGIFDHSRAIDLKTRKSIPLEECREGYGRAISEIDKSKYILNNDLIGSIINGSDEIIAKEPEEKLEIQNKNTIGFAADTKAKLDEYYEDGLRLMEVDLEWTTDERLIVNCDNGMTVEELEQWMEDHTDAYIITDMVGDNSKAMKYIKYNLKEVKTRFIPQVKDMEEYYLVYTKGFKNIIFKIPDDKYTDKEILEFVKLYDHFGIAISEYRANRGLLRKLQKQGLTTYIY</sequence>
<reference evidence="9 10" key="1">
    <citation type="submission" date="2016-11" db="EMBL/GenBank/DDBJ databases">
        <authorList>
            <person name="Jaros S."/>
            <person name="Januszkiewicz K."/>
            <person name="Wedrychowicz H."/>
        </authorList>
    </citation>
    <scope>NUCLEOTIDE SEQUENCE [LARGE SCALE GENOMIC DNA]</scope>
    <source>
        <strain evidence="9 10">DSM 13106</strain>
    </source>
</reference>
<keyword evidence="4 7" id="KW-0812">Transmembrane</keyword>
<dbReference type="Gene3D" id="3.40.720.10">
    <property type="entry name" value="Alkaline Phosphatase, subunit A"/>
    <property type="match status" value="1"/>
</dbReference>
<comment type="pathway">
    <text evidence="2">Cell wall biogenesis; lipoteichoic acid biosynthesis.</text>
</comment>
<dbReference type="Proteomes" id="UP000184389">
    <property type="component" value="Unassembled WGS sequence"/>
</dbReference>
<keyword evidence="5 7" id="KW-1133">Transmembrane helix</keyword>
<keyword evidence="6 7" id="KW-0472">Membrane</keyword>
<evidence type="ECO:0000256" key="6">
    <source>
        <dbReference type="ARBA" id="ARBA00023136"/>
    </source>
</evidence>
<dbReference type="SUPFAM" id="SSF53649">
    <property type="entry name" value="Alkaline phosphatase-like"/>
    <property type="match status" value="1"/>
</dbReference>
<evidence type="ECO:0000259" key="8">
    <source>
        <dbReference type="Pfam" id="PF00884"/>
    </source>
</evidence>
<dbReference type="RefSeq" id="WP_072743546.1">
    <property type="nucleotide sequence ID" value="NZ_FQXR01000004.1"/>
</dbReference>
<proteinExistence type="predicted"/>
<evidence type="ECO:0000256" key="2">
    <source>
        <dbReference type="ARBA" id="ARBA00004936"/>
    </source>
</evidence>
<evidence type="ECO:0000256" key="3">
    <source>
        <dbReference type="ARBA" id="ARBA00022475"/>
    </source>
</evidence>
<dbReference type="GO" id="GO:0005886">
    <property type="term" value="C:plasma membrane"/>
    <property type="evidence" value="ECO:0007669"/>
    <property type="project" value="UniProtKB-SubCell"/>
</dbReference>
<dbReference type="InterPro" id="IPR017850">
    <property type="entry name" value="Alkaline_phosphatase_core_sf"/>
</dbReference>
<feature type="transmembrane region" description="Helical" evidence="7">
    <location>
        <begin position="100"/>
        <end position="120"/>
    </location>
</feature>
<dbReference type="AlphaFoldDB" id="A0A1M5VIA8"/>
<dbReference type="CDD" id="cd16015">
    <property type="entry name" value="LTA_synthase"/>
    <property type="match status" value="1"/>
</dbReference>
<dbReference type="InterPro" id="IPR050448">
    <property type="entry name" value="OpgB/LTA_synthase_biosynth"/>
</dbReference>
<comment type="subcellular location">
    <subcellularLocation>
        <location evidence="1">Cell membrane</location>
        <topology evidence="1">Multi-pass membrane protein</topology>
    </subcellularLocation>
</comment>
<accession>A0A1M5VIA8</accession>
<dbReference type="Gene3D" id="3.30.1120.170">
    <property type="match status" value="1"/>
</dbReference>
<organism evidence="9 10">
    <name type="scientific">Sporanaerobacter acetigenes DSM 13106</name>
    <dbReference type="NCBI Taxonomy" id="1123281"/>
    <lineage>
        <taxon>Bacteria</taxon>
        <taxon>Bacillati</taxon>
        <taxon>Bacillota</taxon>
        <taxon>Tissierellia</taxon>
        <taxon>Tissierellales</taxon>
        <taxon>Sporanaerobacteraceae</taxon>
        <taxon>Sporanaerobacter</taxon>
    </lineage>
</organism>
<keyword evidence="9" id="KW-0808">Transferase</keyword>
<evidence type="ECO:0000256" key="4">
    <source>
        <dbReference type="ARBA" id="ARBA00022692"/>
    </source>
</evidence>
<feature type="transmembrane region" description="Helical" evidence="7">
    <location>
        <begin position="56"/>
        <end position="75"/>
    </location>
</feature>
<dbReference type="PANTHER" id="PTHR47371:SF3">
    <property type="entry name" value="PHOSPHOGLYCEROL TRANSFERASE I"/>
    <property type="match status" value="1"/>
</dbReference>
<dbReference type="EMBL" id="FQXR01000004">
    <property type="protein sequence ID" value="SHH74935.1"/>
    <property type="molecule type" value="Genomic_DNA"/>
</dbReference>
<feature type="transmembrane region" description="Helical" evidence="7">
    <location>
        <begin position="25"/>
        <end position="44"/>
    </location>
</feature>
<dbReference type="GO" id="GO:0016740">
    <property type="term" value="F:transferase activity"/>
    <property type="evidence" value="ECO:0007669"/>
    <property type="project" value="UniProtKB-KW"/>
</dbReference>
<evidence type="ECO:0000313" key="9">
    <source>
        <dbReference type="EMBL" id="SHH74935.1"/>
    </source>
</evidence>
<dbReference type="STRING" id="1123281.SAMN02745180_00912"/>
<evidence type="ECO:0000256" key="1">
    <source>
        <dbReference type="ARBA" id="ARBA00004651"/>
    </source>
</evidence>
<evidence type="ECO:0000256" key="7">
    <source>
        <dbReference type="SAM" id="Phobius"/>
    </source>
</evidence>
<name>A0A1M5VIA8_9FIRM</name>
<evidence type="ECO:0000313" key="10">
    <source>
        <dbReference type="Proteomes" id="UP000184389"/>
    </source>
</evidence>
<keyword evidence="3" id="KW-1003">Cell membrane</keyword>
<dbReference type="PANTHER" id="PTHR47371">
    <property type="entry name" value="LIPOTEICHOIC ACID SYNTHASE"/>
    <property type="match status" value="1"/>
</dbReference>
<feature type="transmembrane region" description="Helical" evidence="7">
    <location>
        <begin position="141"/>
        <end position="161"/>
    </location>
</feature>
<keyword evidence="10" id="KW-1185">Reference proteome</keyword>
<dbReference type="OrthoDB" id="5901192at2"/>
<evidence type="ECO:0000256" key="5">
    <source>
        <dbReference type="ARBA" id="ARBA00022989"/>
    </source>
</evidence>
<protein>
    <submittedName>
        <fullName evidence="9">Phosphoglycerol transferase MdoB</fullName>
    </submittedName>
</protein>
<feature type="domain" description="Sulfatase N-terminal" evidence="8">
    <location>
        <begin position="221"/>
        <end position="511"/>
    </location>
</feature>
<dbReference type="Pfam" id="PF00884">
    <property type="entry name" value="Sulfatase"/>
    <property type="match status" value="1"/>
</dbReference>
<gene>
    <name evidence="9" type="ORF">SAMN02745180_00912</name>
</gene>
<dbReference type="InterPro" id="IPR000917">
    <property type="entry name" value="Sulfatase_N"/>
</dbReference>